<proteinExistence type="inferred from homology"/>
<keyword evidence="1" id="KW-0413">Isomerase</keyword>
<dbReference type="InterPro" id="IPR014440">
    <property type="entry name" value="HCCAis_GSTk"/>
</dbReference>
<dbReference type="CDD" id="cd03022">
    <property type="entry name" value="DsbA_HCCA_Iso"/>
    <property type="match status" value="1"/>
</dbReference>
<feature type="domain" description="DSBA-like thioredoxin" evidence="3">
    <location>
        <begin position="5"/>
        <end position="197"/>
    </location>
</feature>
<dbReference type="Pfam" id="PF01323">
    <property type="entry name" value="DSBA"/>
    <property type="match status" value="1"/>
</dbReference>
<sequence length="210" mass="24158">MILKVEFQFDFGSPNAYLAEVAIPGIEQRTGVKFDYVPVLLGGIYKATGNMSPFDSLRGIKNKPEYQALETQRFIRRHNVTKFRQNPFFPVNTLMLMRGAVAAQFEGMFEPYFRAAYHHMWEEPKKMDDLQIFRSAFISSGVDIDRLIARAQQDDVKKRLIDLTNDAVSRGAFGSPTFFVGKEMFFGKDQLRDVEESILEQTRLPARERA</sequence>
<dbReference type="InterPro" id="IPR051924">
    <property type="entry name" value="GST_Kappa/NadH"/>
</dbReference>
<dbReference type="RefSeq" id="WP_100232100.1">
    <property type="nucleotide sequence ID" value="NZ_PGVG01000007.1"/>
</dbReference>
<dbReference type="GO" id="GO:0006749">
    <property type="term" value="P:glutathione metabolic process"/>
    <property type="evidence" value="ECO:0007669"/>
    <property type="project" value="TreeGrafter"/>
</dbReference>
<dbReference type="Proteomes" id="UP000231194">
    <property type="component" value="Unassembled WGS sequence"/>
</dbReference>
<dbReference type="PANTHER" id="PTHR42943:SF2">
    <property type="entry name" value="GLUTATHIONE S-TRANSFERASE KAPPA 1"/>
    <property type="match status" value="1"/>
</dbReference>
<dbReference type="InterPro" id="IPR001853">
    <property type="entry name" value="DSBA-like_thioredoxin_dom"/>
</dbReference>
<reference evidence="4 5" key="1">
    <citation type="submission" date="2017-11" db="EMBL/GenBank/DDBJ databases">
        <title>Bradyrhizobium forestalis sp. nov., an efficient nitrogen-fixing bacterium isolated from nodules of forest legume species in the Amazon.</title>
        <authorList>
            <person name="Costa E.M."/>
            <person name="Guimaraes A."/>
            <person name="Carvalho T.S."/>
            <person name="Rodrigues T.L."/>
            <person name="Ribeiro P.R.A."/>
            <person name="Lebbe L."/>
            <person name="Willems A."/>
            <person name="Moreira F.M.S."/>
        </authorList>
    </citation>
    <scope>NUCLEOTIDE SEQUENCE [LARGE SCALE GENOMIC DNA]</scope>
    <source>
        <strain evidence="4 5">INPA54B</strain>
    </source>
</reference>
<feature type="active site" description="Nucleophile" evidence="2">
    <location>
        <position position="13"/>
    </location>
</feature>
<dbReference type="GO" id="GO:0004364">
    <property type="term" value="F:glutathione transferase activity"/>
    <property type="evidence" value="ECO:0007669"/>
    <property type="project" value="TreeGrafter"/>
</dbReference>
<gene>
    <name evidence="4" type="ORF">CVM73_11485</name>
</gene>
<dbReference type="OrthoDB" id="5244108at2"/>
<dbReference type="InterPro" id="IPR044087">
    <property type="entry name" value="NahD-like"/>
</dbReference>
<dbReference type="SUPFAM" id="SSF52833">
    <property type="entry name" value="Thioredoxin-like"/>
    <property type="match status" value="1"/>
</dbReference>
<dbReference type="PANTHER" id="PTHR42943">
    <property type="entry name" value="GLUTATHIONE S-TRANSFERASE KAPPA"/>
    <property type="match status" value="1"/>
</dbReference>
<dbReference type="GO" id="GO:0018845">
    <property type="term" value="F:2-hydroxychromene-2-carboxylate isomerase activity"/>
    <property type="evidence" value="ECO:0007669"/>
    <property type="project" value="UniProtKB-UniRule"/>
</dbReference>
<dbReference type="Gene3D" id="3.40.30.10">
    <property type="entry name" value="Glutaredoxin"/>
    <property type="match status" value="1"/>
</dbReference>
<evidence type="ECO:0000256" key="1">
    <source>
        <dbReference type="PIRNR" id="PIRNR006386"/>
    </source>
</evidence>
<dbReference type="PIRSF" id="PIRSF006386">
    <property type="entry name" value="HCCAis_GSTk"/>
    <property type="match status" value="1"/>
</dbReference>
<evidence type="ECO:0000256" key="2">
    <source>
        <dbReference type="PIRSR" id="PIRSR006386-1"/>
    </source>
</evidence>
<dbReference type="EMBL" id="PGVG01000007">
    <property type="protein sequence ID" value="PJG55185.1"/>
    <property type="molecule type" value="Genomic_DNA"/>
</dbReference>
<comment type="caution">
    <text evidence="4">The sequence shown here is derived from an EMBL/GenBank/DDBJ whole genome shotgun (WGS) entry which is preliminary data.</text>
</comment>
<dbReference type="GO" id="GO:1901170">
    <property type="term" value="P:naphthalene catabolic process"/>
    <property type="evidence" value="ECO:0007669"/>
    <property type="project" value="InterPro"/>
</dbReference>
<evidence type="ECO:0000259" key="3">
    <source>
        <dbReference type="Pfam" id="PF01323"/>
    </source>
</evidence>
<organism evidence="4 5">
    <name type="scientific">Bradyrhizobium forestalis</name>
    <dbReference type="NCBI Taxonomy" id="1419263"/>
    <lineage>
        <taxon>Bacteria</taxon>
        <taxon>Pseudomonadati</taxon>
        <taxon>Pseudomonadota</taxon>
        <taxon>Alphaproteobacteria</taxon>
        <taxon>Hyphomicrobiales</taxon>
        <taxon>Nitrobacteraceae</taxon>
        <taxon>Bradyrhizobium</taxon>
    </lineage>
</organism>
<comment type="catalytic activity">
    <reaction evidence="1">
        <text>2-hydroxychromene-2-carboxylate = (3E)-4-(2-hydroxyphenyl)-2-oxobut-3-enoate</text>
        <dbReference type="Rhea" id="RHEA:27401"/>
        <dbReference type="ChEBI" id="CHEBI:59350"/>
        <dbReference type="ChEBI" id="CHEBI:59353"/>
        <dbReference type="EC" id="5.99.1.4"/>
    </reaction>
</comment>
<evidence type="ECO:0000313" key="4">
    <source>
        <dbReference type="EMBL" id="PJG55185.1"/>
    </source>
</evidence>
<name>A0A2M8RBI9_9BRAD</name>
<comment type="similarity">
    <text evidence="1">Belongs to the GST superfamily. NadH family.</text>
</comment>
<dbReference type="InterPro" id="IPR036249">
    <property type="entry name" value="Thioredoxin-like_sf"/>
</dbReference>
<dbReference type="EC" id="5.99.1.4" evidence="1"/>
<accession>A0A2M8RBI9</accession>
<evidence type="ECO:0000313" key="5">
    <source>
        <dbReference type="Proteomes" id="UP000231194"/>
    </source>
</evidence>
<dbReference type="AlphaFoldDB" id="A0A2M8RBI9"/>
<protein>
    <recommendedName>
        <fullName evidence="1">2-hydroxychromene-2-carboxylate isomerase</fullName>
        <ecNumber evidence="1">5.99.1.4</ecNumber>
    </recommendedName>
</protein>
<keyword evidence="5" id="KW-1185">Reference proteome</keyword>
<dbReference type="GO" id="GO:0004602">
    <property type="term" value="F:glutathione peroxidase activity"/>
    <property type="evidence" value="ECO:0007669"/>
    <property type="project" value="TreeGrafter"/>
</dbReference>